<feature type="domain" description="GP-PDE" evidence="2">
    <location>
        <begin position="12"/>
        <end position="220"/>
    </location>
</feature>
<dbReference type="GO" id="GO:0008081">
    <property type="term" value="F:phosphoric diester hydrolase activity"/>
    <property type="evidence" value="ECO:0007669"/>
    <property type="project" value="InterPro"/>
</dbReference>
<proteinExistence type="predicted"/>
<evidence type="ECO:0000313" key="3">
    <source>
        <dbReference type="EMBL" id="CAF1456033.1"/>
    </source>
</evidence>
<evidence type="ECO:0000259" key="2">
    <source>
        <dbReference type="PROSITE" id="PS51704"/>
    </source>
</evidence>
<protein>
    <recommendedName>
        <fullName evidence="2">GP-PDE domain-containing protein</fullName>
    </recommendedName>
</protein>
<comment type="caution">
    <text evidence="3">The sequence shown here is derived from an EMBL/GenBank/DDBJ whole genome shotgun (WGS) entry which is preliminary data.</text>
</comment>
<evidence type="ECO:0000313" key="5">
    <source>
        <dbReference type="Proteomes" id="UP000663829"/>
    </source>
</evidence>
<dbReference type="PROSITE" id="PS50007">
    <property type="entry name" value="PIPLC_X_DOMAIN"/>
    <property type="match status" value="1"/>
</dbReference>
<organism evidence="3 5">
    <name type="scientific">Didymodactylos carnosus</name>
    <dbReference type="NCBI Taxonomy" id="1234261"/>
    <lineage>
        <taxon>Eukaryota</taxon>
        <taxon>Metazoa</taxon>
        <taxon>Spiralia</taxon>
        <taxon>Gnathifera</taxon>
        <taxon>Rotifera</taxon>
        <taxon>Eurotatoria</taxon>
        <taxon>Bdelloidea</taxon>
        <taxon>Philodinida</taxon>
        <taxon>Philodinidae</taxon>
        <taxon>Didymodactylos</taxon>
    </lineage>
</organism>
<feature type="non-terminal residue" evidence="3">
    <location>
        <position position="220"/>
    </location>
</feature>
<dbReference type="OrthoDB" id="197419at2759"/>
<dbReference type="Pfam" id="PF05699">
    <property type="entry name" value="Dimer_Tnp_hAT"/>
    <property type="match status" value="1"/>
</dbReference>
<feature type="compositionally biased region" description="Acidic residues" evidence="1">
    <location>
        <begin position="165"/>
        <end position="177"/>
    </location>
</feature>
<dbReference type="SUPFAM" id="SSF51695">
    <property type="entry name" value="PLC-like phosphodiesterases"/>
    <property type="match status" value="1"/>
</dbReference>
<dbReference type="InterPro" id="IPR008906">
    <property type="entry name" value="HATC_C_dom"/>
</dbReference>
<dbReference type="PROSITE" id="PS51704">
    <property type="entry name" value="GP_PDE"/>
    <property type="match status" value="1"/>
</dbReference>
<evidence type="ECO:0000313" key="4">
    <source>
        <dbReference type="EMBL" id="CAF4327866.1"/>
    </source>
</evidence>
<dbReference type="EMBL" id="CAJNOQ010019733">
    <property type="protein sequence ID" value="CAF1456033.1"/>
    <property type="molecule type" value="Genomic_DNA"/>
</dbReference>
<dbReference type="InterPro" id="IPR017946">
    <property type="entry name" value="PLC-like_Pdiesterase_TIM-brl"/>
</dbReference>
<feature type="region of interest" description="Disordered" evidence="1">
    <location>
        <begin position="161"/>
        <end position="186"/>
    </location>
</feature>
<gene>
    <name evidence="3" type="ORF">GPM918_LOCUS34906</name>
    <name evidence="4" type="ORF">SRO942_LOCUS35620</name>
</gene>
<dbReference type="InterPro" id="IPR012337">
    <property type="entry name" value="RNaseH-like_sf"/>
</dbReference>
<dbReference type="SUPFAM" id="SSF53098">
    <property type="entry name" value="Ribonuclease H-like"/>
    <property type="match status" value="1"/>
</dbReference>
<evidence type="ECO:0000256" key="1">
    <source>
        <dbReference type="SAM" id="MobiDB-lite"/>
    </source>
</evidence>
<keyword evidence="5" id="KW-1185">Reference proteome</keyword>
<dbReference type="Proteomes" id="UP000663829">
    <property type="component" value="Unassembled WGS sequence"/>
</dbReference>
<dbReference type="EMBL" id="CAJOBC010085188">
    <property type="protein sequence ID" value="CAF4327866.1"/>
    <property type="molecule type" value="Genomic_DNA"/>
</dbReference>
<dbReference type="InterPro" id="IPR030395">
    <property type="entry name" value="GP_PDE_dom"/>
</dbReference>
<sequence length="220" mass="24660">VPCVQGHLKFDNIIIAHRGGRPLLPENITDDSDFPENTISAYKWASKCKGAEAIELDTWLSKDHIPMVVHDSYLASTLMNCQELSKTFPLLVKVVEQILAIPATSASVERAFSDAGLTITELRTNINPDTLNDCEHWNKHVPVDLEKQHRIPILRSEQKVLDPSVADEDKDNDEADKEDFQPEQELSAAIEIYTTTVVKTNLEIRISGEKLSTFTHGEND</sequence>
<dbReference type="GO" id="GO:0006629">
    <property type="term" value="P:lipid metabolic process"/>
    <property type="evidence" value="ECO:0007669"/>
    <property type="project" value="InterPro"/>
</dbReference>
<dbReference type="GO" id="GO:0046983">
    <property type="term" value="F:protein dimerization activity"/>
    <property type="evidence" value="ECO:0007669"/>
    <property type="project" value="InterPro"/>
</dbReference>
<dbReference type="Gene3D" id="3.20.20.190">
    <property type="entry name" value="Phosphatidylinositol (PI) phosphodiesterase"/>
    <property type="match status" value="1"/>
</dbReference>
<feature type="non-terminal residue" evidence="3">
    <location>
        <position position="1"/>
    </location>
</feature>
<dbReference type="AlphaFoldDB" id="A0A815Q1C9"/>
<dbReference type="Proteomes" id="UP000681722">
    <property type="component" value="Unassembled WGS sequence"/>
</dbReference>
<accession>A0A815Q1C9</accession>
<reference evidence="3" key="1">
    <citation type="submission" date="2021-02" db="EMBL/GenBank/DDBJ databases">
        <authorList>
            <person name="Nowell W R."/>
        </authorList>
    </citation>
    <scope>NUCLEOTIDE SEQUENCE</scope>
</reference>
<name>A0A815Q1C9_9BILA</name>